<dbReference type="Proteomes" id="UP000481872">
    <property type="component" value="Unassembled WGS sequence"/>
</dbReference>
<comment type="caution">
    <text evidence="1">The sequence shown here is derived from an EMBL/GenBank/DDBJ whole genome shotgun (WGS) entry which is preliminary data.</text>
</comment>
<keyword evidence="2" id="KW-1185">Reference proteome</keyword>
<proteinExistence type="predicted"/>
<dbReference type="RefSeq" id="WP_061996610.1">
    <property type="nucleotide sequence ID" value="NZ_JAAGPU010000006.1"/>
</dbReference>
<sequence>MSYDNTIIITGDKSKLKNFYNDFKKDGKFSLSNIISEPFKKNIEDKRGIIVDKNLLNNRVLRLVYNKKQRDVYKKVRNDLVKKVCKNNGLVPKGIKKDNPINYYLYINNKTGSIEFDINAWRYIHWGNNVDEGKNIYYEDLKEDRILLRATNNGVFPLEFVVYCEKKYKGIKFRCFTDKDYGKPDIYEFIINKENRTAKMLRYNKMDFMINIMEFDKMTAYKKLYDNLLQELLLKHKYDKEELVQCSIFKTALEAAYEYNIDLKGTCSEELIKINKI</sequence>
<protein>
    <submittedName>
        <fullName evidence="1">Uncharacterized protein</fullName>
    </submittedName>
</protein>
<reference evidence="1 2" key="1">
    <citation type="submission" date="2020-02" db="EMBL/GenBank/DDBJ databases">
        <title>Genome assembly of a novel Clostridium senegalense strain.</title>
        <authorList>
            <person name="Gupta T.B."/>
            <person name="Jauregui R."/>
            <person name="Maclean P."/>
            <person name="Nawarathana A."/>
            <person name="Brightwell G."/>
        </authorList>
    </citation>
    <scope>NUCLEOTIDE SEQUENCE [LARGE SCALE GENOMIC DNA]</scope>
    <source>
        <strain evidence="1 2">AGRFS4</strain>
    </source>
</reference>
<gene>
    <name evidence="1" type="ORF">G3M99_05095</name>
</gene>
<evidence type="ECO:0000313" key="2">
    <source>
        <dbReference type="Proteomes" id="UP000481872"/>
    </source>
</evidence>
<dbReference type="AlphaFoldDB" id="A0A6M0H165"/>
<accession>A0A6M0H165</accession>
<dbReference type="EMBL" id="JAAGPU010000006">
    <property type="protein sequence ID" value="NEU04247.1"/>
    <property type="molecule type" value="Genomic_DNA"/>
</dbReference>
<evidence type="ECO:0000313" key="1">
    <source>
        <dbReference type="EMBL" id="NEU04247.1"/>
    </source>
</evidence>
<name>A0A6M0H165_9CLOT</name>
<organism evidence="1 2">
    <name type="scientific">Clostridium senegalense</name>
    <dbReference type="NCBI Taxonomy" id="1465809"/>
    <lineage>
        <taxon>Bacteria</taxon>
        <taxon>Bacillati</taxon>
        <taxon>Bacillota</taxon>
        <taxon>Clostridia</taxon>
        <taxon>Eubacteriales</taxon>
        <taxon>Clostridiaceae</taxon>
        <taxon>Clostridium</taxon>
    </lineage>
</organism>